<proteinExistence type="predicted"/>
<organism evidence="2 3">
    <name type="scientific">Hohenbuehelia grisea</name>
    <dbReference type="NCBI Taxonomy" id="104357"/>
    <lineage>
        <taxon>Eukaryota</taxon>
        <taxon>Fungi</taxon>
        <taxon>Dikarya</taxon>
        <taxon>Basidiomycota</taxon>
        <taxon>Agaricomycotina</taxon>
        <taxon>Agaricomycetes</taxon>
        <taxon>Agaricomycetidae</taxon>
        <taxon>Agaricales</taxon>
        <taxon>Pleurotineae</taxon>
        <taxon>Pleurotaceae</taxon>
        <taxon>Hohenbuehelia</taxon>
    </lineage>
</organism>
<evidence type="ECO:0000313" key="2">
    <source>
        <dbReference type="EMBL" id="KAL0948533.1"/>
    </source>
</evidence>
<dbReference type="Proteomes" id="UP001556367">
    <property type="component" value="Unassembled WGS sequence"/>
</dbReference>
<evidence type="ECO:0000256" key="1">
    <source>
        <dbReference type="SAM" id="Phobius"/>
    </source>
</evidence>
<keyword evidence="1" id="KW-0812">Transmembrane</keyword>
<keyword evidence="3" id="KW-1185">Reference proteome</keyword>
<sequence length="62" mass="6715">MLVIIAFLFFIIAFAIILITAVIISDVFISTESSRSDRVFDPSAEPAVSEIVACAVLVPCIR</sequence>
<evidence type="ECO:0000313" key="3">
    <source>
        <dbReference type="Proteomes" id="UP001556367"/>
    </source>
</evidence>
<protein>
    <submittedName>
        <fullName evidence="2">Uncharacterized protein</fullName>
    </submittedName>
</protein>
<dbReference type="EMBL" id="JASNQZ010000014">
    <property type="protein sequence ID" value="KAL0948533.1"/>
    <property type="molecule type" value="Genomic_DNA"/>
</dbReference>
<gene>
    <name evidence="2" type="ORF">HGRIS_011093</name>
</gene>
<keyword evidence="1" id="KW-0472">Membrane</keyword>
<keyword evidence="1" id="KW-1133">Transmembrane helix</keyword>
<name>A0ABR3IZ29_9AGAR</name>
<comment type="caution">
    <text evidence="2">The sequence shown here is derived from an EMBL/GenBank/DDBJ whole genome shotgun (WGS) entry which is preliminary data.</text>
</comment>
<reference evidence="3" key="1">
    <citation type="submission" date="2024-06" db="EMBL/GenBank/DDBJ databases">
        <title>Multi-omics analyses provide insights into the biosynthesis of the anticancer antibiotic pleurotin in Hohenbuehelia grisea.</title>
        <authorList>
            <person name="Weaver J.A."/>
            <person name="Alberti F."/>
        </authorList>
    </citation>
    <scope>NUCLEOTIDE SEQUENCE [LARGE SCALE GENOMIC DNA]</scope>
    <source>
        <strain evidence="3">T-177</strain>
    </source>
</reference>
<accession>A0ABR3IZ29</accession>
<feature type="transmembrane region" description="Helical" evidence="1">
    <location>
        <begin position="6"/>
        <end position="29"/>
    </location>
</feature>